<name>A0A1M5Z1J8_9CLOT</name>
<dbReference type="NCBIfam" id="TIGR00731">
    <property type="entry name" value="bL25_bact_ctc"/>
    <property type="match status" value="1"/>
</dbReference>
<evidence type="ECO:0000259" key="7">
    <source>
        <dbReference type="Pfam" id="PF14693"/>
    </source>
</evidence>
<feature type="domain" description="Large ribosomal subunit protein bL25 L25" evidence="6">
    <location>
        <begin position="2"/>
        <end position="87"/>
    </location>
</feature>
<dbReference type="PANTHER" id="PTHR33284">
    <property type="entry name" value="RIBOSOMAL PROTEIN L25/GLN-TRNA SYNTHETASE, ANTI-CODON-BINDING DOMAIN-CONTAINING PROTEIN"/>
    <property type="match status" value="1"/>
</dbReference>
<proteinExistence type="inferred from homology"/>
<protein>
    <recommendedName>
        <fullName evidence="5">Large ribosomal subunit protein bL25</fullName>
    </recommendedName>
    <alternativeName>
        <fullName evidence="5">General stress protein CTC</fullName>
    </alternativeName>
</protein>
<evidence type="ECO:0000259" key="6">
    <source>
        <dbReference type="Pfam" id="PF01386"/>
    </source>
</evidence>
<dbReference type="InterPro" id="IPR020930">
    <property type="entry name" value="Ribosomal_uL5_bac-type"/>
</dbReference>
<dbReference type="CDD" id="cd00495">
    <property type="entry name" value="Ribosomal_L25_TL5_CTC"/>
    <property type="match status" value="1"/>
</dbReference>
<dbReference type="Pfam" id="PF01386">
    <property type="entry name" value="Ribosomal_L25p"/>
    <property type="match status" value="1"/>
</dbReference>
<dbReference type="EMBL" id="FQXU01000007">
    <property type="protein sequence ID" value="SHI17938.1"/>
    <property type="molecule type" value="Genomic_DNA"/>
</dbReference>
<dbReference type="GO" id="GO:0006412">
    <property type="term" value="P:translation"/>
    <property type="evidence" value="ECO:0007669"/>
    <property type="project" value="UniProtKB-UniRule"/>
</dbReference>
<evidence type="ECO:0000256" key="1">
    <source>
        <dbReference type="ARBA" id="ARBA00022730"/>
    </source>
</evidence>
<dbReference type="Gene3D" id="2.170.120.20">
    <property type="entry name" value="Ribosomal protein L25, beta domain"/>
    <property type="match status" value="1"/>
</dbReference>
<organism evidence="8 9">
    <name type="scientific">Clostridium intestinale DSM 6191</name>
    <dbReference type="NCBI Taxonomy" id="1121320"/>
    <lineage>
        <taxon>Bacteria</taxon>
        <taxon>Bacillati</taxon>
        <taxon>Bacillota</taxon>
        <taxon>Clostridia</taxon>
        <taxon>Eubacteriales</taxon>
        <taxon>Clostridiaceae</taxon>
        <taxon>Clostridium</taxon>
    </lineage>
</organism>
<comment type="similarity">
    <text evidence="5">Belongs to the bacterial ribosomal protein bL25 family. CTC subfamily.</text>
</comment>
<dbReference type="HAMAP" id="MF_01334">
    <property type="entry name" value="Ribosomal_bL25_CTC"/>
    <property type="match status" value="1"/>
</dbReference>
<dbReference type="InterPro" id="IPR029751">
    <property type="entry name" value="Ribosomal_L25_dom"/>
</dbReference>
<evidence type="ECO:0000313" key="8">
    <source>
        <dbReference type="EMBL" id="SHI17938.1"/>
    </source>
</evidence>
<evidence type="ECO:0000256" key="5">
    <source>
        <dbReference type="HAMAP-Rule" id="MF_01334"/>
    </source>
</evidence>
<evidence type="ECO:0000313" key="9">
    <source>
        <dbReference type="Proteomes" id="UP000184241"/>
    </source>
</evidence>
<gene>
    <name evidence="5" type="primary">rplY</name>
    <name evidence="5" type="synonym">ctc</name>
    <name evidence="8" type="ORF">SAMN02745941_02434</name>
</gene>
<keyword evidence="3 5" id="KW-0689">Ribosomal protein</keyword>
<dbReference type="SUPFAM" id="SSF50715">
    <property type="entry name" value="Ribosomal protein L25-like"/>
    <property type="match status" value="1"/>
</dbReference>
<dbReference type="RefSeq" id="WP_073019826.1">
    <property type="nucleotide sequence ID" value="NZ_FQXU01000007.1"/>
</dbReference>
<dbReference type="InterPro" id="IPR020057">
    <property type="entry name" value="Ribosomal_bL25_b-dom"/>
</dbReference>
<dbReference type="InterPro" id="IPR001021">
    <property type="entry name" value="Ribosomal_bL25_long"/>
</dbReference>
<dbReference type="InterPro" id="IPR020056">
    <property type="entry name" value="Rbsml_bL25/Gln-tRNA_synth_N"/>
</dbReference>
<dbReference type="Pfam" id="PF14693">
    <property type="entry name" value="Ribosomal_TL5_C"/>
    <property type="match status" value="1"/>
</dbReference>
<comment type="subunit">
    <text evidence="5">Part of the 50S ribosomal subunit; part of the 5S rRNA/L5/L18/L25 subcomplex. Contacts the 5S rRNA. Binds to the 5S rRNA independently of L5 and L18.</text>
</comment>
<dbReference type="Proteomes" id="UP000184241">
    <property type="component" value="Unassembled WGS sequence"/>
</dbReference>
<dbReference type="GO" id="GO:0022625">
    <property type="term" value="C:cytosolic large ribosomal subunit"/>
    <property type="evidence" value="ECO:0007669"/>
    <property type="project" value="TreeGrafter"/>
</dbReference>
<dbReference type="AlphaFoldDB" id="A0A1M5Z1J8"/>
<dbReference type="GO" id="GO:0003735">
    <property type="term" value="F:structural constituent of ribosome"/>
    <property type="evidence" value="ECO:0007669"/>
    <property type="project" value="InterPro"/>
</dbReference>
<dbReference type="InterPro" id="IPR011035">
    <property type="entry name" value="Ribosomal_bL25/Gln-tRNA_synth"/>
</dbReference>
<dbReference type="GO" id="GO:0008097">
    <property type="term" value="F:5S rRNA binding"/>
    <property type="evidence" value="ECO:0007669"/>
    <property type="project" value="InterPro"/>
</dbReference>
<dbReference type="Gene3D" id="2.40.240.10">
    <property type="entry name" value="Ribosomal Protein L25, Chain P"/>
    <property type="match status" value="1"/>
</dbReference>
<accession>A0A1M5Z1J8</accession>
<reference evidence="8 9" key="1">
    <citation type="submission" date="2016-11" db="EMBL/GenBank/DDBJ databases">
        <authorList>
            <person name="Jaros S."/>
            <person name="Januszkiewicz K."/>
            <person name="Wedrychowicz H."/>
        </authorList>
    </citation>
    <scope>NUCLEOTIDE SEQUENCE [LARGE SCALE GENOMIC DNA]</scope>
    <source>
        <strain evidence="8 9">DSM 6191</strain>
    </source>
</reference>
<comment type="function">
    <text evidence="5">This is one of the proteins that binds to the 5S RNA in the ribosome where it forms part of the central protuberance.</text>
</comment>
<keyword evidence="1 5" id="KW-0699">rRNA-binding</keyword>
<dbReference type="InterPro" id="IPR037121">
    <property type="entry name" value="Ribosomal_bL25_C"/>
</dbReference>
<evidence type="ECO:0000256" key="2">
    <source>
        <dbReference type="ARBA" id="ARBA00022884"/>
    </source>
</evidence>
<evidence type="ECO:0000256" key="4">
    <source>
        <dbReference type="ARBA" id="ARBA00023274"/>
    </source>
</evidence>
<sequence>MECNKRIKSIGHSGRKSRKNGKVPGVIYGKGIENMLFEISELELNEEILQNGGHGFVNINLEGENHKALIKEIQRDPLTRKLVHIDLEKISGDKKITSYVPLNFTGEEFVGKAGAVLQKERNAVRVECTPDNLPKSINVDITNGSVGSVFRLSDVEVGEEISIIDDLNTVVAAISYERNTVSMDMAINEEQIKEEKEDKKKN</sequence>
<dbReference type="PANTHER" id="PTHR33284:SF1">
    <property type="entry name" value="RIBOSOMAL PROTEIN L25_GLN-TRNA SYNTHETASE, ANTI-CODON-BINDING DOMAIN-CONTAINING PROTEIN"/>
    <property type="match status" value="1"/>
</dbReference>
<keyword evidence="2 5" id="KW-0694">RNA-binding</keyword>
<keyword evidence="4 5" id="KW-0687">Ribonucleoprotein</keyword>
<feature type="domain" description="Large ribosomal subunit protein bL25 beta" evidence="7">
    <location>
        <begin position="95"/>
        <end position="176"/>
    </location>
</feature>
<evidence type="ECO:0000256" key="3">
    <source>
        <dbReference type="ARBA" id="ARBA00022980"/>
    </source>
</evidence>